<evidence type="ECO:0000313" key="2">
    <source>
        <dbReference type="Proteomes" id="UP001215598"/>
    </source>
</evidence>
<evidence type="ECO:0000313" key="1">
    <source>
        <dbReference type="EMBL" id="KAJ7773272.1"/>
    </source>
</evidence>
<dbReference type="Proteomes" id="UP001215598">
    <property type="component" value="Unassembled WGS sequence"/>
</dbReference>
<dbReference type="EMBL" id="JARKIB010000013">
    <property type="protein sequence ID" value="KAJ7773272.1"/>
    <property type="molecule type" value="Genomic_DNA"/>
</dbReference>
<protein>
    <submittedName>
        <fullName evidence="1">Uncharacterized protein</fullName>
    </submittedName>
</protein>
<gene>
    <name evidence="1" type="ORF">B0H16DRAFT_1511714</name>
</gene>
<name>A0AAD7NSX7_9AGAR</name>
<comment type="caution">
    <text evidence="1">The sequence shown here is derived from an EMBL/GenBank/DDBJ whole genome shotgun (WGS) entry which is preliminary data.</text>
</comment>
<proteinExistence type="predicted"/>
<dbReference type="AlphaFoldDB" id="A0AAD7NSX7"/>
<feature type="non-terminal residue" evidence="1">
    <location>
        <position position="1"/>
    </location>
</feature>
<keyword evidence="2" id="KW-1185">Reference proteome</keyword>
<sequence length="118" mass="13271">MRPALLNLTAVKMASLLRVCATHKTSHCLRRRLGCAVSSLIVHSGWRTSTTRSCATFSTRSWETRILTPRSCSQSSYYWPRTPSFGNGGEVQNLAKKRYQTRQDGCTPKQFVSRSMAV</sequence>
<reference evidence="1" key="1">
    <citation type="submission" date="2023-03" db="EMBL/GenBank/DDBJ databases">
        <title>Massive genome expansion in bonnet fungi (Mycena s.s.) driven by repeated elements and novel gene families across ecological guilds.</title>
        <authorList>
            <consortium name="Lawrence Berkeley National Laboratory"/>
            <person name="Harder C.B."/>
            <person name="Miyauchi S."/>
            <person name="Viragh M."/>
            <person name="Kuo A."/>
            <person name="Thoen E."/>
            <person name="Andreopoulos B."/>
            <person name="Lu D."/>
            <person name="Skrede I."/>
            <person name="Drula E."/>
            <person name="Henrissat B."/>
            <person name="Morin E."/>
            <person name="Kohler A."/>
            <person name="Barry K."/>
            <person name="LaButti K."/>
            <person name="Morin E."/>
            <person name="Salamov A."/>
            <person name="Lipzen A."/>
            <person name="Mereny Z."/>
            <person name="Hegedus B."/>
            <person name="Baldrian P."/>
            <person name="Stursova M."/>
            <person name="Weitz H."/>
            <person name="Taylor A."/>
            <person name="Grigoriev I.V."/>
            <person name="Nagy L.G."/>
            <person name="Martin F."/>
            <person name="Kauserud H."/>
        </authorList>
    </citation>
    <scope>NUCLEOTIDE SEQUENCE</scope>
    <source>
        <strain evidence="1">CBHHK182m</strain>
    </source>
</reference>
<organism evidence="1 2">
    <name type="scientific">Mycena metata</name>
    <dbReference type="NCBI Taxonomy" id="1033252"/>
    <lineage>
        <taxon>Eukaryota</taxon>
        <taxon>Fungi</taxon>
        <taxon>Dikarya</taxon>
        <taxon>Basidiomycota</taxon>
        <taxon>Agaricomycotina</taxon>
        <taxon>Agaricomycetes</taxon>
        <taxon>Agaricomycetidae</taxon>
        <taxon>Agaricales</taxon>
        <taxon>Marasmiineae</taxon>
        <taxon>Mycenaceae</taxon>
        <taxon>Mycena</taxon>
    </lineage>
</organism>
<accession>A0AAD7NSX7</accession>